<dbReference type="Gene3D" id="2.60.120.700">
    <property type="entry name" value="Peptidase G1"/>
    <property type="match status" value="1"/>
</dbReference>
<dbReference type="PANTHER" id="PTHR37536:SF1">
    <property type="entry name" value="ASPERGILLOPEPSIN, PUTAITVE (AFU_ORTHOLOGUE AFUA_7G01200)"/>
    <property type="match status" value="1"/>
</dbReference>
<keyword evidence="3" id="KW-1185">Reference proteome</keyword>
<dbReference type="STRING" id="1531966.A0A0A1TDA7"/>
<dbReference type="PANTHER" id="PTHR37536">
    <property type="entry name" value="PUTATIVE (AFU_ORTHOLOGUE AFUA_3G02970)-RELATED"/>
    <property type="match status" value="1"/>
</dbReference>
<gene>
    <name evidence="2" type="ORF">VHEMI04259</name>
</gene>
<dbReference type="AlphaFoldDB" id="A0A0A1TDA7"/>
<proteinExistence type="predicted"/>
<feature type="chain" id="PRO_5001979243" evidence="1">
    <location>
        <begin position="20"/>
        <end position="243"/>
    </location>
</feature>
<accession>A0A0A1TDA7</accession>
<evidence type="ECO:0000313" key="3">
    <source>
        <dbReference type="Proteomes" id="UP000039046"/>
    </source>
</evidence>
<reference evidence="2 3" key="1">
    <citation type="journal article" date="2015" name="Genome Announc.">
        <title>Draft Genome Sequence and Gene Annotation of the Entomopathogenic Fungus Verticillium hemipterigenum.</title>
        <authorList>
            <person name="Horn F."/>
            <person name="Habel A."/>
            <person name="Scharf D.H."/>
            <person name="Dworschak J."/>
            <person name="Brakhage A.A."/>
            <person name="Guthke R."/>
            <person name="Hertweck C."/>
            <person name="Linde J."/>
        </authorList>
    </citation>
    <scope>NUCLEOTIDE SEQUENCE [LARGE SCALE GENOMIC DNA]</scope>
</reference>
<dbReference type="HOGENOM" id="CLU_066466_3_0_1"/>
<feature type="signal peptide" evidence="1">
    <location>
        <begin position="1"/>
        <end position="19"/>
    </location>
</feature>
<evidence type="ECO:0000256" key="1">
    <source>
        <dbReference type="SAM" id="SignalP"/>
    </source>
</evidence>
<keyword evidence="1" id="KW-0732">Signal</keyword>
<dbReference type="GO" id="GO:0006508">
    <property type="term" value="P:proteolysis"/>
    <property type="evidence" value="ECO:0007669"/>
    <property type="project" value="InterPro"/>
</dbReference>
<dbReference type="GO" id="GO:0070007">
    <property type="term" value="F:glutamic-type endopeptidase activity"/>
    <property type="evidence" value="ECO:0007669"/>
    <property type="project" value="InterPro"/>
</dbReference>
<dbReference type="InterPro" id="IPR000250">
    <property type="entry name" value="Peptidase_G1"/>
</dbReference>
<sequence>MHAPGTVLTAAALAAIVSAKMSWPNACGATKEQQFRSYGIRAVEGHWKVPIIAVAENTPWEDSFALDTWVGIDWNSICETSGGFYAGTSVEFESSPGIAHFWWRFAQGSRNVLEDFAVNYVVEIGDEVYVKTTAWDSKNGAVYFENKTRGFKRTLNVELGKMCFRSAAWVAEDPHPQGSRWPIPAVPAMIYMYGLKATTKSNQIYDLFDAKIGQMQAFGKVACYATRETSDTLCLRMADPAPI</sequence>
<name>A0A0A1TDA7_9HYPO</name>
<dbReference type="InterPro" id="IPR013320">
    <property type="entry name" value="ConA-like_dom_sf"/>
</dbReference>
<organism evidence="2 3">
    <name type="scientific">[Torrubiella] hemipterigena</name>
    <dbReference type="NCBI Taxonomy" id="1531966"/>
    <lineage>
        <taxon>Eukaryota</taxon>
        <taxon>Fungi</taxon>
        <taxon>Dikarya</taxon>
        <taxon>Ascomycota</taxon>
        <taxon>Pezizomycotina</taxon>
        <taxon>Sordariomycetes</taxon>
        <taxon>Hypocreomycetidae</taxon>
        <taxon>Hypocreales</taxon>
        <taxon>Clavicipitaceae</taxon>
        <taxon>Clavicipitaceae incertae sedis</taxon>
        <taxon>'Torrubiella' clade</taxon>
    </lineage>
</organism>
<dbReference type="InterPro" id="IPR038656">
    <property type="entry name" value="Peptidase_G1_sf"/>
</dbReference>
<dbReference type="SUPFAM" id="SSF49899">
    <property type="entry name" value="Concanavalin A-like lectins/glucanases"/>
    <property type="match status" value="1"/>
</dbReference>
<protein>
    <submittedName>
        <fullName evidence="2">Uncharacterized protein</fullName>
    </submittedName>
</protein>
<dbReference type="Pfam" id="PF01828">
    <property type="entry name" value="Peptidase_A4"/>
    <property type="match status" value="1"/>
</dbReference>
<dbReference type="Proteomes" id="UP000039046">
    <property type="component" value="Unassembled WGS sequence"/>
</dbReference>
<dbReference type="EMBL" id="CDHN01000002">
    <property type="protein sequence ID" value="CEJ86958.1"/>
    <property type="molecule type" value="Genomic_DNA"/>
</dbReference>
<evidence type="ECO:0000313" key="2">
    <source>
        <dbReference type="EMBL" id="CEJ86958.1"/>
    </source>
</evidence>